<evidence type="ECO:0000313" key="1">
    <source>
        <dbReference type="EMBL" id="MBE0464028.1"/>
    </source>
</evidence>
<dbReference type="PANTHER" id="PTHR34700:SF8">
    <property type="entry name" value="POTASSIUM BINDING PROTEIN KBP"/>
    <property type="match status" value="1"/>
</dbReference>
<gene>
    <name evidence="1" type="ORF">EI547_11240</name>
</gene>
<dbReference type="InterPro" id="IPR052196">
    <property type="entry name" value="Bact_Kbp"/>
</dbReference>
<accession>A0ABR9FZG1</accession>
<evidence type="ECO:0000313" key="2">
    <source>
        <dbReference type="Proteomes" id="UP001645038"/>
    </source>
</evidence>
<name>A0ABR9FZG1_9GAMM</name>
<reference evidence="1 2" key="1">
    <citation type="submission" date="2020-07" db="EMBL/GenBank/DDBJ databases">
        <title>Halophilic bacteria isolated from french cheeses.</title>
        <authorList>
            <person name="Kothe C.I."/>
            <person name="Farah-Kraiem B."/>
            <person name="Renault P."/>
            <person name="Dridi B."/>
        </authorList>
    </citation>
    <scope>NUCLEOTIDE SEQUENCE [LARGE SCALE GENOMIC DNA]</scope>
    <source>
        <strain evidence="1 2">FME20</strain>
    </source>
</reference>
<proteinExistence type="predicted"/>
<dbReference type="RefSeq" id="WP_192538590.1">
    <property type="nucleotide sequence ID" value="NZ_JABUZA010000001.1"/>
</dbReference>
<dbReference type="EMBL" id="RRZB01000026">
    <property type="protein sequence ID" value="MBE0464028.1"/>
    <property type="molecule type" value="Genomic_DNA"/>
</dbReference>
<sequence length="297" mass="32472">MTILAFSDVTAMQRAPRVLRKRSLYLALGLKSAALISLSLWVSMSAAGSDQNDARLNELNPLSPESLDAFWREYRVVEPGEAVQAPAYVIGGENQRLLHAPGDTIFARGNVQENVQKNAQDIAQKSATLGIYRPTQTYTADDGTPLGQALTNIGEARHLRTAGDMLALEILRAHQEVRRNDLILVREQHPPPSALQPQLPPRNVSGRILDVPDGLRFIGRLQIVSIDLGTQDGLQAGHVLQVNQPGETFDDPPVTQLPPTPSGKLMVIKPYQQVSFALVMQTSNVLEVGDQVVFPNQ</sequence>
<dbReference type="PANTHER" id="PTHR34700">
    <property type="entry name" value="POTASSIUM BINDING PROTEIN KBP"/>
    <property type="match status" value="1"/>
</dbReference>
<protein>
    <submittedName>
        <fullName evidence="1">Peptidoglycan-binding protein</fullName>
    </submittedName>
</protein>
<dbReference type="Proteomes" id="UP001645038">
    <property type="component" value="Unassembled WGS sequence"/>
</dbReference>
<comment type="caution">
    <text evidence="1">The sequence shown here is derived from an EMBL/GenBank/DDBJ whole genome shotgun (WGS) entry which is preliminary data.</text>
</comment>
<organism evidence="1 2">
    <name type="scientific">Halomonas colorata</name>
    <dbReference type="NCBI Taxonomy" id="2742615"/>
    <lineage>
        <taxon>Bacteria</taxon>
        <taxon>Pseudomonadati</taxon>
        <taxon>Pseudomonadota</taxon>
        <taxon>Gammaproteobacteria</taxon>
        <taxon>Oceanospirillales</taxon>
        <taxon>Halomonadaceae</taxon>
        <taxon>Halomonas</taxon>
    </lineage>
</organism>
<keyword evidence="2" id="KW-1185">Reference proteome</keyword>